<dbReference type="OrthoDB" id="5333350at2"/>
<dbReference type="STRING" id="1850254.LPB137_10000"/>
<keyword evidence="2 5" id="KW-0812">Transmembrane</keyword>
<evidence type="ECO:0000256" key="1">
    <source>
        <dbReference type="ARBA" id="ARBA00004141"/>
    </source>
</evidence>
<sequence>MSEVDIFSRSVKDFLTSEMLKIALIPLIVTMIFLYILFFTAADFGISALQEIAQASQNGEEIVVDESAPFYFVWATYVIIFLFKYSFTSYIAGFLLYTVGTIVVLNISVILTIIVIGFLTPIILKKVHKKHYSHLSLHGFGTLLSPLWVLFKSLLMMMLLFILFIPLYFVPLINIIAFSLPLYYFFHKLLNYDVSSTILSQEEFKVIYKKEANTVRLRTLLLYFVSMIPFITLFTAVFYIIYLGNGYFVKLEEMYKLDIPDSKIDEKEEKEKIALIP</sequence>
<protein>
    <recommendedName>
        <fullName evidence="8">Peptidase</fullName>
    </recommendedName>
</protein>
<feature type="transmembrane region" description="Helical" evidence="5">
    <location>
        <begin position="22"/>
        <end position="49"/>
    </location>
</feature>
<evidence type="ECO:0000256" key="5">
    <source>
        <dbReference type="SAM" id="Phobius"/>
    </source>
</evidence>
<evidence type="ECO:0000313" key="6">
    <source>
        <dbReference type="EMBL" id="APW66164.1"/>
    </source>
</evidence>
<evidence type="ECO:0000256" key="3">
    <source>
        <dbReference type="ARBA" id="ARBA00022989"/>
    </source>
</evidence>
<organism evidence="6 7">
    <name type="scientific">Poseidonibacter parvus</name>
    <dbReference type="NCBI Taxonomy" id="1850254"/>
    <lineage>
        <taxon>Bacteria</taxon>
        <taxon>Pseudomonadati</taxon>
        <taxon>Campylobacterota</taxon>
        <taxon>Epsilonproteobacteria</taxon>
        <taxon>Campylobacterales</taxon>
        <taxon>Arcobacteraceae</taxon>
        <taxon>Poseidonibacter</taxon>
    </lineage>
</organism>
<dbReference type="EMBL" id="CP019070">
    <property type="protein sequence ID" value="APW66164.1"/>
    <property type="molecule type" value="Genomic_DNA"/>
</dbReference>
<feature type="transmembrane region" description="Helical" evidence="5">
    <location>
        <begin position="220"/>
        <end position="242"/>
    </location>
</feature>
<dbReference type="RefSeq" id="WP_076087613.1">
    <property type="nucleotide sequence ID" value="NZ_CP019070.1"/>
</dbReference>
<feature type="transmembrane region" description="Helical" evidence="5">
    <location>
        <begin position="94"/>
        <end position="120"/>
    </location>
</feature>
<keyword evidence="7" id="KW-1185">Reference proteome</keyword>
<dbReference type="AlphaFoldDB" id="A0A1P8KNJ9"/>
<evidence type="ECO:0008006" key="8">
    <source>
        <dbReference type="Google" id="ProtNLM"/>
    </source>
</evidence>
<proteinExistence type="predicted"/>
<dbReference type="InterPro" id="IPR059112">
    <property type="entry name" value="CysZ/EI24"/>
</dbReference>
<dbReference type="KEGG" id="alp:LPB137_10000"/>
<feature type="transmembrane region" description="Helical" evidence="5">
    <location>
        <begin position="157"/>
        <end position="186"/>
    </location>
</feature>
<evidence type="ECO:0000256" key="2">
    <source>
        <dbReference type="ARBA" id="ARBA00022692"/>
    </source>
</evidence>
<feature type="transmembrane region" description="Helical" evidence="5">
    <location>
        <begin position="132"/>
        <end position="151"/>
    </location>
</feature>
<keyword evidence="4 5" id="KW-0472">Membrane</keyword>
<keyword evidence="3 5" id="KW-1133">Transmembrane helix</keyword>
<evidence type="ECO:0000256" key="4">
    <source>
        <dbReference type="ARBA" id="ARBA00023136"/>
    </source>
</evidence>
<comment type="subcellular location">
    <subcellularLocation>
        <location evidence="1">Membrane</location>
        <topology evidence="1">Multi-pass membrane protein</topology>
    </subcellularLocation>
</comment>
<gene>
    <name evidence="6" type="ORF">LPB137_10000</name>
</gene>
<accession>A0A1P8KNJ9</accession>
<name>A0A1P8KNJ9_9BACT</name>
<feature type="transmembrane region" description="Helical" evidence="5">
    <location>
        <begin position="70"/>
        <end position="88"/>
    </location>
</feature>
<reference evidence="6 7" key="1">
    <citation type="submission" date="2017-01" db="EMBL/GenBank/DDBJ databases">
        <title>Genome sequencing of Arcobacter sp. LPB0137.</title>
        <authorList>
            <person name="Lee G.-W."/>
            <person name="Yi H."/>
        </authorList>
    </citation>
    <scope>NUCLEOTIDE SEQUENCE [LARGE SCALE GENOMIC DNA]</scope>
    <source>
        <strain evidence="6 7">LPB0137</strain>
    </source>
</reference>
<dbReference type="Proteomes" id="UP000186074">
    <property type="component" value="Chromosome"/>
</dbReference>
<dbReference type="Pfam" id="PF07264">
    <property type="entry name" value="EI24"/>
    <property type="match status" value="1"/>
</dbReference>
<evidence type="ECO:0000313" key="7">
    <source>
        <dbReference type="Proteomes" id="UP000186074"/>
    </source>
</evidence>